<evidence type="ECO:0000256" key="1">
    <source>
        <dbReference type="SAM" id="Phobius"/>
    </source>
</evidence>
<comment type="caution">
    <text evidence="2">The sequence shown here is derived from an EMBL/GenBank/DDBJ whole genome shotgun (WGS) entry which is preliminary data.</text>
</comment>
<keyword evidence="1" id="KW-0472">Membrane</keyword>
<accession>A0ABT7M0P3</accession>
<dbReference type="Proteomes" id="UP001230986">
    <property type="component" value="Unassembled WGS sequence"/>
</dbReference>
<proteinExistence type="predicted"/>
<organism evidence="2 3">
    <name type="scientific">Geitlerinema calcuttense NRMC-F 0142</name>
    <dbReference type="NCBI Taxonomy" id="2922238"/>
    <lineage>
        <taxon>Bacteria</taxon>
        <taxon>Bacillati</taxon>
        <taxon>Cyanobacteriota</taxon>
        <taxon>Cyanophyceae</taxon>
        <taxon>Geitlerinematales</taxon>
        <taxon>Geitlerinemataceae</taxon>
        <taxon>Geitlerinema</taxon>
    </lineage>
</organism>
<dbReference type="EMBL" id="JASVEJ010000039">
    <property type="protein sequence ID" value="MDL5057828.1"/>
    <property type="molecule type" value="Genomic_DNA"/>
</dbReference>
<dbReference type="NCBIfam" id="TIGR02532">
    <property type="entry name" value="IV_pilin_GFxxxE"/>
    <property type="match status" value="1"/>
</dbReference>
<reference evidence="2 3" key="1">
    <citation type="submission" date="2023-06" db="EMBL/GenBank/DDBJ databases">
        <title>Whole genome sequence of Oscillatoria calcuttensis NRMC-F 0142.</title>
        <authorList>
            <person name="Shakena Fathima T."/>
            <person name="Muralitharan G."/>
            <person name="Thajuddin N."/>
        </authorList>
    </citation>
    <scope>NUCLEOTIDE SEQUENCE [LARGE SCALE GENOMIC DNA]</scope>
    <source>
        <strain evidence="2 3">NRMC-F 0142</strain>
    </source>
</reference>
<evidence type="ECO:0000313" key="3">
    <source>
        <dbReference type="Proteomes" id="UP001230986"/>
    </source>
</evidence>
<dbReference type="RefSeq" id="WP_285965264.1">
    <property type="nucleotide sequence ID" value="NZ_JASVEJ010000039.1"/>
</dbReference>
<evidence type="ECO:0000313" key="2">
    <source>
        <dbReference type="EMBL" id="MDL5057828.1"/>
    </source>
</evidence>
<feature type="transmembrane region" description="Helical" evidence="1">
    <location>
        <begin position="20"/>
        <end position="42"/>
    </location>
</feature>
<name>A0ABT7M0P3_9CYAN</name>
<gene>
    <name evidence="2" type="ORF">QQ055_10235</name>
</gene>
<keyword evidence="1" id="KW-1133">Transmembrane helix</keyword>
<sequence>MKTQNVTSKNQQRGFSLVEMVVSVAISGMFLSMASLAYVNFYKVFYMQQGYRDIHDDARKAVAIIDRDVRKANTLASMGGYNIPANVSANFSTNFIGLHIPASLDGTRPEEYVLYRLVDEKVRGFDAPVGLLYRFVYTNLAAEPIVQQVTRYPVNIDFSFYKDPGQRATTALAAETAEVRTYLIISNQVTKTISTDRIQVRSKIRNKNIFN</sequence>
<dbReference type="InterPro" id="IPR012902">
    <property type="entry name" value="N_methyl_site"/>
</dbReference>
<keyword evidence="3" id="KW-1185">Reference proteome</keyword>
<dbReference type="Pfam" id="PF07963">
    <property type="entry name" value="N_methyl"/>
    <property type="match status" value="1"/>
</dbReference>
<keyword evidence="1" id="KW-0812">Transmembrane</keyword>
<dbReference type="PROSITE" id="PS00409">
    <property type="entry name" value="PROKAR_NTER_METHYL"/>
    <property type="match status" value="1"/>
</dbReference>
<protein>
    <submittedName>
        <fullName evidence="2">Prepilin-type N-terminal cleavage/methylation domain-containing protein</fullName>
    </submittedName>
</protein>